<dbReference type="RefSeq" id="WP_120954537.1">
    <property type="nucleotide sequence ID" value="NZ_RBIR01000006.1"/>
</dbReference>
<name>A0A495EQ41_9MICC</name>
<comment type="caution">
    <text evidence="1">The sequence shown here is derived from an EMBL/GenBank/DDBJ whole genome shotgun (WGS) entry which is preliminary data.</text>
</comment>
<dbReference type="GO" id="GO:0016740">
    <property type="term" value="F:transferase activity"/>
    <property type="evidence" value="ECO:0007669"/>
    <property type="project" value="UniProtKB-KW"/>
</dbReference>
<keyword evidence="1" id="KW-0808">Transferase</keyword>
<dbReference type="EMBL" id="RBIR01000006">
    <property type="protein sequence ID" value="RKR18683.1"/>
    <property type="molecule type" value="Genomic_DNA"/>
</dbReference>
<gene>
    <name evidence="1" type="ORF">C8D78_2884</name>
</gene>
<proteinExistence type="predicted"/>
<dbReference type="OrthoDB" id="4869844at2"/>
<dbReference type="InterPro" id="IPR021466">
    <property type="entry name" value="Put_rhamnosyl_transferase"/>
</dbReference>
<dbReference type="AlphaFoldDB" id="A0A495EQ41"/>
<organism evidence="1 2">
    <name type="scientific">Arthrobacter oryzae</name>
    <dbReference type="NCBI Taxonomy" id="409290"/>
    <lineage>
        <taxon>Bacteria</taxon>
        <taxon>Bacillati</taxon>
        <taxon>Actinomycetota</taxon>
        <taxon>Actinomycetes</taxon>
        <taxon>Micrococcales</taxon>
        <taxon>Micrococcaceae</taxon>
        <taxon>Arthrobacter</taxon>
    </lineage>
</organism>
<protein>
    <submittedName>
        <fullName evidence="1">Putative rhamnosyltransferase</fullName>
    </submittedName>
</protein>
<reference evidence="1 2" key="1">
    <citation type="submission" date="2018-10" db="EMBL/GenBank/DDBJ databases">
        <title>Genomic Encyclopedia of Type Strains, Phase IV (KMG-IV): sequencing the most valuable type-strain genomes for metagenomic binning, comparative biology and taxonomic classification.</title>
        <authorList>
            <person name="Goeker M."/>
        </authorList>
    </citation>
    <scope>NUCLEOTIDE SEQUENCE [LARGE SCALE GENOMIC DNA]</scope>
    <source>
        <strain evidence="1 2">DSM 25586</strain>
    </source>
</reference>
<dbReference type="InterPro" id="IPR046237">
    <property type="entry name" value="DUF6270"/>
</dbReference>
<evidence type="ECO:0000313" key="2">
    <source>
        <dbReference type="Proteomes" id="UP000276055"/>
    </source>
</evidence>
<dbReference type="Proteomes" id="UP000276055">
    <property type="component" value="Unassembled WGS sequence"/>
</dbReference>
<dbReference type="Pfam" id="PF11316">
    <property type="entry name" value="Rhamno_transf"/>
    <property type="match status" value="1"/>
</dbReference>
<sequence>MGFIGETRFSLLKPDSPDWVASNGSRFRSSEEYRNYLYSTERLDVRCEIFFDVSLPQLTLASTGVEYRHVVSYSESLPAKYQKRLEQAEREFEFLVLDRQSEGSTGSSSLEIAKQIFGPDGSENRAGTPFGWFRLDDDDLLSADYFQQMLPYITAANAGMQVSLGTGLTALVEDGRFYNPRISYSPMIAIGLLRVCMFDGSGELIRPIEVPHNQSDRFNPLILDSRKISYLWLRHPTQDTALRKAEYGSSEQLEQTLKDLSRFPRVLSMDDVVRAFPLGGERFSPAPNTDLTLIAASPAVSGLDEQGLRLETGRTDRLIQVEITLDCGPEAGAGNALLGLGLVDSEGKPLGPDVMREELRQRGLLYSEVPGIGHFRYLNLRPGQADYSTTLNLPRGVFCTSILIRRWNNSALSIRVTRCEVFGFKIRDSRGTKTKADRVFIWGSCVSRDPFELETTVDLVDYRARASLGSAFADRPLGWETQVDIDSLASPFQRRMVTTDVTKTLAGDLRNTDFDVLVLDFIDERMSTVEFGGSVVTDSPELAATGFAADAERKREPWTAEGWAQRRAGVSALLRVVDPSRIIVNRVYWATKDDAGQEFAQGLWIAKNNAFLGQLYAIFEAVPGIRFIDYPESLRIADSDHKWGRQPYHFIPALNEHYLWELETLLAAG</sequence>
<dbReference type="Pfam" id="PF19786">
    <property type="entry name" value="DUF6270"/>
    <property type="match status" value="1"/>
</dbReference>
<evidence type="ECO:0000313" key="1">
    <source>
        <dbReference type="EMBL" id="RKR18683.1"/>
    </source>
</evidence>
<accession>A0A495EQ41</accession>